<evidence type="ECO:0000256" key="2">
    <source>
        <dbReference type="SAM" id="SignalP"/>
    </source>
</evidence>
<organism evidence="3 4">
    <name type="scientific">Thalassiosira pseudonana</name>
    <name type="common">Marine diatom</name>
    <name type="synonym">Cyclotella nana</name>
    <dbReference type="NCBI Taxonomy" id="35128"/>
    <lineage>
        <taxon>Eukaryota</taxon>
        <taxon>Sar</taxon>
        <taxon>Stramenopiles</taxon>
        <taxon>Ochrophyta</taxon>
        <taxon>Bacillariophyta</taxon>
        <taxon>Coscinodiscophyceae</taxon>
        <taxon>Thalassiosirophycidae</taxon>
        <taxon>Thalassiosirales</taxon>
        <taxon>Thalassiosiraceae</taxon>
        <taxon>Thalassiosira</taxon>
    </lineage>
</organism>
<dbReference type="Gene3D" id="1.25.40.10">
    <property type="entry name" value="Tetratricopeptide repeat domain"/>
    <property type="match status" value="1"/>
</dbReference>
<feature type="region of interest" description="Disordered" evidence="1">
    <location>
        <begin position="319"/>
        <end position="338"/>
    </location>
</feature>
<proteinExistence type="predicted"/>
<feature type="compositionally biased region" description="Polar residues" evidence="1">
    <location>
        <begin position="322"/>
        <end position="338"/>
    </location>
</feature>
<dbReference type="AlphaFoldDB" id="B8BSY0"/>
<evidence type="ECO:0000313" key="3">
    <source>
        <dbReference type="EMBL" id="EED96206.1"/>
    </source>
</evidence>
<dbReference type="Proteomes" id="UP000001449">
    <property type="component" value="Chromosome 1"/>
</dbReference>
<dbReference type="EMBL" id="CM000638">
    <property type="protein sequence ID" value="EED96206.1"/>
    <property type="molecule type" value="Genomic_DNA"/>
</dbReference>
<dbReference type="KEGG" id="tps:THAPSDRAFT_960"/>
<keyword evidence="4" id="KW-1185">Reference proteome</keyword>
<reference evidence="3 4" key="2">
    <citation type="journal article" date="2008" name="Nature">
        <title>The Phaeodactylum genome reveals the evolutionary history of diatom genomes.</title>
        <authorList>
            <person name="Bowler C."/>
            <person name="Allen A.E."/>
            <person name="Badger J.H."/>
            <person name="Grimwood J."/>
            <person name="Jabbari K."/>
            <person name="Kuo A."/>
            <person name="Maheswari U."/>
            <person name="Martens C."/>
            <person name="Maumus F."/>
            <person name="Otillar R.P."/>
            <person name="Rayko E."/>
            <person name="Salamov A."/>
            <person name="Vandepoele K."/>
            <person name="Beszteri B."/>
            <person name="Gruber A."/>
            <person name="Heijde M."/>
            <person name="Katinka M."/>
            <person name="Mock T."/>
            <person name="Valentin K."/>
            <person name="Verret F."/>
            <person name="Berges J.A."/>
            <person name="Brownlee C."/>
            <person name="Cadoret J.P."/>
            <person name="Chiovitti A."/>
            <person name="Choi C.J."/>
            <person name="Coesel S."/>
            <person name="De Martino A."/>
            <person name="Detter J.C."/>
            <person name="Durkin C."/>
            <person name="Falciatore A."/>
            <person name="Fournet J."/>
            <person name="Haruta M."/>
            <person name="Huysman M.J."/>
            <person name="Jenkins B.D."/>
            <person name="Jiroutova K."/>
            <person name="Jorgensen R.E."/>
            <person name="Joubert Y."/>
            <person name="Kaplan A."/>
            <person name="Kroger N."/>
            <person name="Kroth P.G."/>
            <person name="La Roche J."/>
            <person name="Lindquist E."/>
            <person name="Lommer M."/>
            <person name="Martin-Jezequel V."/>
            <person name="Lopez P.J."/>
            <person name="Lucas S."/>
            <person name="Mangogna M."/>
            <person name="McGinnis K."/>
            <person name="Medlin L.K."/>
            <person name="Montsant A."/>
            <person name="Oudot-Le Secq M.P."/>
            <person name="Napoli C."/>
            <person name="Obornik M."/>
            <person name="Parker M.S."/>
            <person name="Petit J.L."/>
            <person name="Porcel B.M."/>
            <person name="Poulsen N."/>
            <person name="Robison M."/>
            <person name="Rychlewski L."/>
            <person name="Rynearson T.A."/>
            <person name="Schmutz J."/>
            <person name="Shapiro H."/>
            <person name="Siaut M."/>
            <person name="Stanley M."/>
            <person name="Sussman M.R."/>
            <person name="Taylor A.R."/>
            <person name="Vardi A."/>
            <person name="von Dassow P."/>
            <person name="Vyverman W."/>
            <person name="Willis A."/>
            <person name="Wyrwicz L.S."/>
            <person name="Rokhsar D.S."/>
            <person name="Weissenbach J."/>
            <person name="Armbrust E.V."/>
            <person name="Green B.R."/>
            <person name="Van de Peer Y."/>
            <person name="Grigoriev I.V."/>
        </authorList>
    </citation>
    <scope>NUCLEOTIDE SEQUENCE [LARGE SCALE GENOMIC DNA]</scope>
    <source>
        <strain evidence="3 4">CCMP1335</strain>
    </source>
</reference>
<gene>
    <name evidence="3" type="ORF">THAPSDRAFT_960</name>
</gene>
<name>B8BSY0_THAPS</name>
<dbReference type="RefSeq" id="XP_002286565.1">
    <property type="nucleotide sequence ID" value="XM_002286529.1"/>
</dbReference>
<protein>
    <submittedName>
        <fullName evidence="3">Uncharacterized protein</fullName>
    </submittedName>
</protein>
<reference evidence="3 4" key="1">
    <citation type="journal article" date="2004" name="Science">
        <title>The genome of the diatom Thalassiosira pseudonana: ecology, evolution, and metabolism.</title>
        <authorList>
            <person name="Armbrust E.V."/>
            <person name="Berges J.A."/>
            <person name="Bowler C."/>
            <person name="Green B.R."/>
            <person name="Martinez D."/>
            <person name="Putnam N.H."/>
            <person name="Zhou S."/>
            <person name="Allen A.E."/>
            <person name="Apt K.E."/>
            <person name="Bechner M."/>
            <person name="Brzezinski M.A."/>
            <person name="Chaal B.K."/>
            <person name="Chiovitti A."/>
            <person name="Davis A.K."/>
            <person name="Demarest M.S."/>
            <person name="Detter J.C."/>
            <person name="Glavina T."/>
            <person name="Goodstein D."/>
            <person name="Hadi M.Z."/>
            <person name="Hellsten U."/>
            <person name="Hildebrand M."/>
            <person name="Jenkins B.D."/>
            <person name="Jurka J."/>
            <person name="Kapitonov V.V."/>
            <person name="Kroger N."/>
            <person name="Lau W.W."/>
            <person name="Lane T.W."/>
            <person name="Larimer F.W."/>
            <person name="Lippmeier J.C."/>
            <person name="Lucas S."/>
            <person name="Medina M."/>
            <person name="Montsant A."/>
            <person name="Obornik M."/>
            <person name="Parker M.S."/>
            <person name="Palenik B."/>
            <person name="Pazour G.J."/>
            <person name="Richardson P.M."/>
            <person name="Rynearson T.A."/>
            <person name="Saito M.A."/>
            <person name="Schwartz D.C."/>
            <person name="Thamatrakoln K."/>
            <person name="Valentin K."/>
            <person name="Vardi A."/>
            <person name="Wilkerson F.P."/>
            <person name="Rokhsar D.S."/>
        </authorList>
    </citation>
    <scope>NUCLEOTIDE SEQUENCE [LARGE SCALE GENOMIC DNA]</scope>
    <source>
        <strain evidence="3 4">CCMP1335</strain>
    </source>
</reference>
<keyword evidence="2" id="KW-0732">Signal</keyword>
<sequence>MITVLLLLRSIVFTDALSSVFAFVGISRGNSYHHKALAIASPLRHPHGRVASILIRHAHANEEDDGTSANEGADGPSSPQDLDQRKLELEKLMSSKAVQRDESIPVLTASRRRSLEKEIELLQQLDPDVSNTQDLNHEGNIMAQFWSIWYGERGPMNERKLRTIEDMLVVDDEPSTWAAAETKYLELIYDHCGSNDGNNAVENLNLANWIEPANRLATLLYMMGRLDESKKWCEEILKAKPWHIGALSGVVMVCMKLNDEEGVIKWASKGLPRLTPQTLDARRAWVTTNTDEAKRKLLEMEEINKRLFEVADENVSEECSGCTDSGDSSVISEYSAWQ</sequence>
<dbReference type="GeneID" id="7445687"/>
<dbReference type="eggNOG" id="ENOG502SFQV">
    <property type="taxonomic scope" value="Eukaryota"/>
</dbReference>
<accession>B8BSY0</accession>
<dbReference type="InParanoid" id="B8BSY0"/>
<feature type="signal peptide" evidence="2">
    <location>
        <begin position="1"/>
        <end position="16"/>
    </location>
</feature>
<evidence type="ECO:0000256" key="1">
    <source>
        <dbReference type="SAM" id="MobiDB-lite"/>
    </source>
</evidence>
<dbReference type="InterPro" id="IPR011990">
    <property type="entry name" value="TPR-like_helical_dom_sf"/>
</dbReference>
<evidence type="ECO:0000313" key="4">
    <source>
        <dbReference type="Proteomes" id="UP000001449"/>
    </source>
</evidence>
<feature type="region of interest" description="Disordered" evidence="1">
    <location>
        <begin position="62"/>
        <end position="81"/>
    </location>
</feature>
<dbReference type="HOGENOM" id="CLU_822555_0_0_1"/>
<dbReference type="PaxDb" id="35128-Thaps960"/>
<dbReference type="SUPFAM" id="SSF48452">
    <property type="entry name" value="TPR-like"/>
    <property type="match status" value="1"/>
</dbReference>
<feature type="chain" id="PRO_5002865888" evidence="2">
    <location>
        <begin position="17"/>
        <end position="338"/>
    </location>
</feature>